<dbReference type="Proteomes" id="UP000015105">
    <property type="component" value="Chromosome 2D"/>
</dbReference>
<dbReference type="EnsemblPlants" id="AET2Gv20954900.1">
    <property type="protein sequence ID" value="AET2Gv20954900.1"/>
    <property type="gene ID" value="AET2Gv20954900"/>
</dbReference>
<dbReference type="PANTHER" id="PTHR34775">
    <property type="entry name" value="TRANSMEMBRANE PROTEIN"/>
    <property type="match status" value="1"/>
</dbReference>
<feature type="region of interest" description="Disordered" evidence="1">
    <location>
        <begin position="68"/>
        <end position="115"/>
    </location>
</feature>
<evidence type="ECO:0000313" key="2">
    <source>
        <dbReference type="EnsemblPlants" id="AET2Gv20954900.1"/>
    </source>
</evidence>
<reference evidence="3" key="1">
    <citation type="journal article" date="2014" name="Science">
        <title>Ancient hybridizations among the ancestral genomes of bread wheat.</title>
        <authorList>
            <consortium name="International Wheat Genome Sequencing Consortium,"/>
            <person name="Marcussen T."/>
            <person name="Sandve S.R."/>
            <person name="Heier L."/>
            <person name="Spannagl M."/>
            <person name="Pfeifer M."/>
            <person name="Jakobsen K.S."/>
            <person name="Wulff B.B."/>
            <person name="Steuernagel B."/>
            <person name="Mayer K.F."/>
            <person name="Olsen O.A."/>
        </authorList>
    </citation>
    <scope>NUCLEOTIDE SEQUENCE [LARGE SCALE GENOMIC DNA]</scope>
    <source>
        <strain evidence="3">cv. AL8/78</strain>
    </source>
</reference>
<organism evidence="2 3">
    <name type="scientific">Aegilops tauschii subsp. strangulata</name>
    <name type="common">Goatgrass</name>
    <dbReference type="NCBI Taxonomy" id="200361"/>
    <lineage>
        <taxon>Eukaryota</taxon>
        <taxon>Viridiplantae</taxon>
        <taxon>Streptophyta</taxon>
        <taxon>Embryophyta</taxon>
        <taxon>Tracheophyta</taxon>
        <taxon>Spermatophyta</taxon>
        <taxon>Magnoliopsida</taxon>
        <taxon>Liliopsida</taxon>
        <taxon>Poales</taxon>
        <taxon>Poaceae</taxon>
        <taxon>BOP clade</taxon>
        <taxon>Pooideae</taxon>
        <taxon>Triticodae</taxon>
        <taxon>Triticeae</taxon>
        <taxon>Triticinae</taxon>
        <taxon>Aegilops</taxon>
    </lineage>
</organism>
<evidence type="ECO:0000313" key="3">
    <source>
        <dbReference type="Proteomes" id="UP000015105"/>
    </source>
</evidence>
<feature type="region of interest" description="Disordered" evidence="1">
    <location>
        <begin position="1"/>
        <end position="53"/>
    </location>
</feature>
<accession>A0A453CTC6</accession>
<keyword evidence="3" id="KW-1185">Reference proteome</keyword>
<feature type="compositionally biased region" description="Acidic residues" evidence="1">
    <location>
        <begin position="76"/>
        <end position="90"/>
    </location>
</feature>
<reference evidence="3" key="2">
    <citation type="journal article" date="2017" name="Nat. Plants">
        <title>The Aegilops tauschii genome reveals multiple impacts of transposons.</title>
        <authorList>
            <person name="Zhao G."/>
            <person name="Zou C."/>
            <person name="Li K."/>
            <person name="Wang K."/>
            <person name="Li T."/>
            <person name="Gao L."/>
            <person name="Zhang X."/>
            <person name="Wang H."/>
            <person name="Yang Z."/>
            <person name="Liu X."/>
            <person name="Jiang W."/>
            <person name="Mao L."/>
            <person name="Kong X."/>
            <person name="Jiao Y."/>
            <person name="Jia J."/>
        </authorList>
    </citation>
    <scope>NUCLEOTIDE SEQUENCE [LARGE SCALE GENOMIC DNA]</scope>
    <source>
        <strain evidence="3">cv. AL8/78</strain>
    </source>
</reference>
<dbReference type="STRING" id="200361.A0A453CTC6"/>
<dbReference type="AlphaFoldDB" id="A0A453CTC6"/>
<feature type="compositionally biased region" description="Basic and acidic residues" evidence="1">
    <location>
        <begin position="16"/>
        <end position="32"/>
    </location>
</feature>
<proteinExistence type="predicted"/>
<dbReference type="PANTHER" id="PTHR34775:SF4">
    <property type="entry name" value="TRANSMEMBRANE PROTEIN"/>
    <property type="match status" value="1"/>
</dbReference>
<name>A0A453CTC6_AEGTS</name>
<evidence type="ECO:0000256" key="1">
    <source>
        <dbReference type="SAM" id="MobiDB-lite"/>
    </source>
</evidence>
<sequence length="115" mass="12252">FAAVFEKFGDGGSRVRGREPPARGARSVDAEPSRAALYNPKTNYTSPRPRFLHYKPDPLGAGVRRLEDGFASASESSDETDATATTEDDLTYGGGTRATTTKSPARGAVSSRRSI</sequence>
<protein>
    <submittedName>
        <fullName evidence="2">Uncharacterized protein</fullName>
    </submittedName>
</protein>
<reference evidence="2" key="4">
    <citation type="submission" date="2019-03" db="UniProtKB">
        <authorList>
            <consortium name="EnsemblPlants"/>
        </authorList>
    </citation>
    <scope>IDENTIFICATION</scope>
</reference>
<reference evidence="2" key="3">
    <citation type="journal article" date="2017" name="Nature">
        <title>Genome sequence of the progenitor of the wheat D genome Aegilops tauschii.</title>
        <authorList>
            <person name="Luo M.C."/>
            <person name="Gu Y.Q."/>
            <person name="Puiu D."/>
            <person name="Wang H."/>
            <person name="Twardziok S.O."/>
            <person name="Deal K.R."/>
            <person name="Huo N."/>
            <person name="Zhu T."/>
            <person name="Wang L."/>
            <person name="Wang Y."/>
            <person name="McGuire P.E."/>
            <person name="Liu S."/>
            <person name="Long H."/>
            <person name="Ramasamy R.K."/>
            <person name="Rodriguez J.C."/>
            <person name="Van S.L."/>
            <person name="Yuan L."/>
            <person name="Wang Z."/>
            <person name="Xia Z."/>
            <person name="Xiao L."/>
            <person name="Anderson O.D."/>
            <person name="Ouyang S."/>
            <person name="Liang Y."/>
            <person name="Zimin A.V."/>
            <person name="Pertea G."/>
            <person name="Qi P."/>
            <person name="Bennetzen J.L."/>
            <person name="Dai X."/>
            <person name="Dawson M.W."/>
            <person name="Muller H.G."/>
            <person name="Kugler K."/>
            <person name="Rivarola-Duarte L."/>
            <person name="Spannagl M."/>
            <person name="Mayer K.F.X."/>
            <person name="Lu F.H."/>
            <person name="Bevan M.W."/>
            <person name="Leroy P."/>
            <person name="Li P."/>
            <person name="You F.M."/>
            <person name="Sun Q."/>
            <person name="Liu Z."/>
            <person name="Lyons E."/>
            <person name="Wicker T."/>
            <person name="Salzberg S.L."/>
            <person name="Devos K.M."/>
            <person name="Dvorak J."/>
        </authorList>
    </citation>
    <scope>NUCLEOTIDE SEQUENCE [LARGE SCALE GENOMIC DNA]</scope>
    <source>
        <strain evidence="2">cv. AL8/78</strain>
    </source>
</reference>
<reference evidence="2" key="5">
    <citation type="journal article" date="2021" name="G3 (Bethesda)">
        <title>Aegilops tauschii genome assembly Aet v5.0 features greater sequence contiguity and improved annotation.</title>
        <authorList>
            <person name="Wang L."/>
            <person name="Zhu T."/>
            <person name="Rodriguez J.C."/>
            <person name="Deal K.R."/>
            <person name="Dubcovsky J."/>
            <person name="McGuire P.E."/>
            <person name="Lux T."/>
            <person name="Spannagl M."/>
            <person name="Mayer K.F.X."/>
            <person name="Baldrich P."/>
            <person name="Meyers B.C."/>
            <person name="Huo N."/>
            <person name="Gu Y.Q."/>
            <person name="Zhou H."/>
            <person name="Devos K.M."/>
            <person name="Bennetzen J.L."/>
            <person name="Unver T."/>
            <person name="Budak H."/>
            <person name="Gulick P.J."/>
            <person name="Galiba G."/>
            <person name="Kalapos B."/>
            <person name="Nelson D.R."/>
            <person name="Li P."/>
            <person name="You F.M."/>
            <person name="Luo M.C."/>
            <person name="Dvorak J."/>
        </authorList>
    </citation>
    <scope>NUCLEOTIDE SEQUENCE [LARGE SCALE GENOMIC DNA]</scope>
    <source>
        <strain evidence="2">cv. AL8/78</strain>
    </source>
</reference>
<dbReference type="Gramene" id="AET2Gv20954900.1">
    <property type="protein sequence ID" value="AET2Gv20954900.1"/>
    <property type="gene ID" value="AET2Gv20954900"/>
</dbReference>